<reference evidence="1 2" key="1">
    <citation type="submission" date="2023-09" db="EMBL/GenBank/DDBJ databases">
        <authorList>
            <person name="Rey-Velasco X."/>
        </authorList>
    </citation>
    <scope>NUCLEOTIDE SEQUENCE [LARGE SCALE GENOMIC DNA]</scope>
    <source>
        <strain evidence="1 2">W345</strain>
    </source>
</reference>
<evidence type="ECO:0000313" key="1">
    <source>
        <dbReference type="EMBL" id="MDT0498976.1"/>
    </source>
</evidence>
<dbReference type="RefSeq" id="WP_311366388.1">
    <property type="nucleotide sequence ID" value="NZ_JAVRIC010000031.1"/>
</dbReference>
<gene>
    <name evidence="1" type="ORF">RM530_16655</name>
</gene>
<name>A0ABU2WNP6_9GAMM</name>
<organism evidence="1 2">
    <name type="scientific">Banduia mediterranea</name>
    <dbReference type="NCBI Taxonomy" id="3075609"/>
    <lineage>
        <taxon>Bacteria</taxon>
        <taxon>Pseudomonadati</taxon>
        <taxon>Pseudomonadota</taxon>
        <taxon>Gammaproteobacteria</taxon>
        <taxon>Nevskiales</taxon>
        <taxon>Algiphilaceae</taxon>
        <taxon>Banduia</taxon>
    </lineage>
</organism>
<proteinExistence type="predicted"/>
<comment type="caution">
    <text evidence="1">The sequence shown here is derived from an EMBL/GenBank/DDBJ whole genome shotgun (WGS) entry which is preliminary data.</text>
</comment>
<dbReference type="EMBL" id="JAVRIC010000031">
    <property type="protein sequence ID" value="MDT0498976.1"/>
    <property type="molecule type" value="Genomic_DNA"/>
</dbReference>
<sequence>MNEKSRLFEIQDDEALVQALRERLHREEAAIDPMTAVRLAAARRRALDAVPQGLFARGLALVGGGTLISNRRGWLALPGLIVAALALTLWSPWQAVSRGASAPSAETLEWLAQEESMPMSAELYEELDLVIWLEDLDGKV</sequence>
<accession>A0ABU2WNP6</accession>
<dbReference type="Proteomes" id="UP001254608">
    <property type="component" value="Unassembled WGS sequence"/>
</dbReference>
<protein>
    <submittedName>
        <fullName evidence="1">DUF3619 family protein</fullName>
    </submittedName>
</protein>
<keyword evidence="2" id="KW-1185">Reference proteome</keyword>
<evidence type="ECO:0000313" key="2">
    <source>
        <dbReference type="Proteomes" id="UP001254608"/>
    </source>
</evidence>